<accession>A0A6C0IWA6</accession>
<evidence type="ECO:0000313" key="3">
    <source>
        <dbReference type="EMBL" id="QHT97548.1"/>
    </source>
</evidence>
<proteinExistence type="predicted"/>
<name>A0A6C0IWA6_9ZZZZ</name>
<protein>
    <recommendedName>
        <fullName evidence="2">C2H2-type domain-containing protein</fullName>
    </recommendedName>
</protein>
<dbReference type="InterPro" id="IPR013087">
    <property type="entry name" value="Znf_C2H2_type"/>
</dbReference>
<reference evidence="3" key="1">
    <citation type="journal article" date="2020" name="Nature">
        <title>Giant virus diversity and host interactions through global metagenomics.</title>
        <authorList>
            <person name="Schulz F."/>
            <person name="Roux S."/>
            <person name="Paez-Espino D."/>
            <person name="Jungbluth S."/>
            <person name="Walsh D.A."/>
            <person name="Denef V.J."/>
            <person name="McMahon K.D."/>
            <person name="Konstantinidis K.T."/>
            <person name="Eloe-Fadrosh E.A."/>
            <person name="Kyrpides N.C."/>
            <person name="Woyke T."/>
        </authorList>
    </citation>
    <scope>NUCLEOTIDE SEQUENCE</scope>
    <source>
        <strain evidence="3">GVMAG-M-3300025138-11</strain>
    </source>
</reference>
<feature type="coiled-coil region" evidence="1">
    <location>
        <begin position="131"/>
        <end position="165"/>
    </location>
</feature>
<evidence type="ECO:0000259" key="2">
    <source>
        <dbReference type="PROSITE" id="PS50157"/>
    </source>
</evidence>
<keyword evidence="1" id="KW-0175">Coiled coil</keyword>
<organism evidence="3">
    <name type="scientific">viral metagenome</name>
    <dbReference type="NCBI Taxonomy" id="1070528"/>
    <lineage>
        <taxon>unclassified sequences</taxon>
        <taxon>metagenomes</taxon>
        <taxon>organismal metagenomes</taxon>
    </lineage>
</organism>
<evidence type="ECO:0000256" key="1">
    <source>
        <dbReference type="SAM" id="Coils"/>
    </source>
</evidence>
<dbReference type="PROSITE" id="PS50157">
    <property type="entry name" value="ZINC_FINGER_C2H2_2"/>
    <property type="match status" value="1"/>
</dbReference>
<dbReference type="EMBL" id="MN740280">
    <property type="protein sequence ID" value="QHT97548.1"/>
    <property type="molecule type" value="Genomic_DNA"/>
</dbReference>
<dbReference type="AlphaFoldDB" id="A0A6C0IWA6"/>
<feature type="domain" description="C2H2-type" evidence="2">
    <location>
        <begin position="2"/>
        <end position="29"/>
    </location>
</feature>
<sequence>MFTCRRCGYCSEYKSNLKNHLKRKFPCKPIIETVTIDELLKEINCVNTNVNSVNTNVNSVNTNVNNSVNTNVNNVNTNVNSVNTNVNSVNTNVNSVNTNVNSGYNCKFCNKVFKHRQSRHLHEKKYCKLKNKVLSSNEEKLLLRIENIEKEKDTMRKELEILLERGGNNNNINSNNKVNMQQNIYVNNYGQENLDYITRQYLNSLLKIPFSSIKNLVEKIHFNPEHPENHNVKIPNRKERYAVVYKNGNWEFRNKKDVIESLVDNSYNMIDLHFDGNKIILEDVKKKNFIEFQEKYESENKLKKDIELEIEMDILNKQNKLPDTKDIISK</sequence>